<dbReference type="OrthoDB" id="10050612at2759"/>
<dbReference type="PhylomeDB" id="B3P7H7"/>
<reference evidence="2 3" key="2">
    <citation type="journal article" date="2008" name="Bioinformatics">
        <title>Assembly reconciliation.</title>
        <authorList>
            <person name="Zimin A.V."/>
            <person name="Smith D.R."/>
            <person name="Sutton G."/>
            <person name="Yorke J.A."/>
        </authorList>
    </citation>
    <scope>NUCLEOTIDE SEQUENCE [LARGE SCALE GENOMIC DNA]</scope>
    <source>
        <strain evidence="2 3">TSC#14021-0224.01</strain>
    </source>
</reference>
<accession>B3P7H7</accession>
<gene>
    <name evidence="2" type="primary">Dere\GG11180</name>
    <name evidence="2" type="ORF">Dere_GG11180</name>
</gene>
<dbReference type="AlphaFoldDB" id="B3P7H7"/>
<dbReference type="Pfam" id="PF03670">
    <property type="entry name" value="UPF0184"/>
    <property type="match status" value="1"/>
</dbReference>
<evidence type="ECO:0000313" key="3">
    <source>
        <dbReference type="Proteomes" id="UP000008711"/>
    </source>
</evidence>
<feature type="region of interest" description="Disordered" evidence="1">
    <location>
        <begin position="74"/>
        <end position="93"/>
    </location>
</feature>
<protein>
    <submittedName>
        <fullName evidence="2">GG11180</fullName>
    </submittedName>
</protein>
<dbReference type="KEGG" id="der:6554760"/>
<evidence type="ECO:0000313" key="2">
    <source>
        <dbReference type="EMBL" id="EDV54066.1"/>
    </source>
</evidence>
<name>B3P7H7_DROER</name>
<dbReference type="OMA" id="NTERIMD"/>
<proteinExistence type="predicted"/>
<dbReference type="HOGENOM" id="CLU_2401935_0_0_1"/>
<keyword evidence="3" id="KW-1185">Reference proteome</keyword>
<dbReference type="Proteomes" id="UP000008711">
    <property type="component" value="Unassembled WGS sequence"/>
</dbReference>
<sequence>MESTDEQLQLQLDLDGISLESGQVSNFDDLMELTNHSELLMARVNSSLDALNSALDHLESRTERVLVEIRRLISSGMPSQGPHDGCGDPDARA</sequence>
<dbReference type="EMBL" id="CH954182">
    <property type="protein sequence ID" value="EDV54066.1"/>
    <property type="molecule type" value="Genomic_DNA"/>
</dbReference>
<organism evidence="2 3">
    <name type="scientific">Drosophila erecta</name>
    <name type="common">Fruit fly</name>
    <dbReference type="NCBI Taxonomy" id="7220"/>
    <lineage>
        <taxon>Eukaryota</taxon>
        <taxon>Metazoa</taxon>
        <taxon>Ecdysozoa</taxon>
        <taxon>Arthropoda</taxon>
        <taxon>Hexapoda</taxon>
        <taxon>Insecta</taxon>
        <taxon>Pterygota</taxon>
        <taxon>Neoptera</taxon>
        <taxon>Endopterygota</taxon>
        <taxon>Diptera</taxon>
        <taxon>Brachycera</taxon>
        <taxon>Muscomorpha</taxon>
        <taxon>Ephydroidea</taxon>
        <taxon>Drosophilidae</taxon>
        <taxon>Drosophila</taxon>
        <taxon>Sophophora</taxon>
    </lineage>
</organism>
<evidence type="ECO:0000256" key="1">
    <source>
        <dbReference type="SAM" id="MobiDB-lite"/>
    </source>
</evidence>
<reference evidence="2 3" key="1">
    <citation type="journal article" date="2007" name="Nature">
        <title>Evolution of genes and genomes on the Drosophila phylogeny.</title>
        <authorList>
            <consortium name="Drosophila 12 Genomes Consortium"/>
            <person name="Clark A.G."/>
            <person name="Eisen M.B."/>
            <person name="Smith D.R."/>
            <person name="Bergman C.M."/>
            <person name="Oliver B."/>
            <person name="Markow T.A."/>
            <person name="Kaufman T.C."/>
            <person name="Kellis M."/>
            <person name="Gelbart W."/>
            <person name="Iyer V.N."/>
            <person name="Pollard D.A."/>
            <person name="Sackton T.B."/>
            <person name="Larracuente A.M."/>
            <person name="Singh N.D."/>
            <person name="Abad J.P."/>
            <person name="Abt D.N."/>
            <person name="Adryan B."/>
            <person name="Aguade M."/>
            <person name="Akashi H."/>
            <person name="Anderson W.W."/>
            <person name="Aquadro C.F."/>
            <person name="Ardell D.H."/>
            <person name="Arguello R."/>
            <person name="Artieri C.G."/>
            <person name="Barbash D.A."/>
            <person name="Barker D."/>
            <person name="Barsanti P."/>
            <person name="Batterham P."/>
            <person name="Batzoglou S."/>
            <person name="Begun D."/>
            <person name="Bhutkar A."/>
            <person name="Blanco E."/>
            <person name="Bosak S.A."/>
            <person name="Bradley R.K."/>
            <person name="Brand A.D."/>
            <person name="Brent M.R."/>
            <person name="Brooks A.N."/>
            <person name="Brown R.H."/>
            <person name="Butlin R.K."/>
            <person name="Caggese C."/>
            <person name="Calvi B.R."/>
            <person name="Bernardo de Carvalho A."/>
            <person name="Caspi A."/>
            <person name="Castrezana S."/>
            <person name="Celniker S.E."/>
            <person name="Chang J.L."/>
            <person name="Chapple C."/>
            <person name="Chatterji S."/>
            <person name="Chinwalla A."/>
            <person name="Civetta A."/>
            <person name="Clifton S.W."/>
            <person name="Comeron J.M."/>
            <person name="Costello J.C."/>
            <person name="Coyne J.A."/>
            <person name="Daub J."/>
            <person name="David R.G."/>
            <person name="Delcher A.L."/>
            <person name="Delehaunty K."/>
            <person name="Do C.B."/>
            <person name="Ebling H."/>
            <person name="Edwards K."/>
            <person name="Eickbush T."/>
            <person name="Evans J.D."/>
            <person name="Filipski A."/>
            <person name="Findeiss S."/>
            <person name="Freyhult E."/>
            <person name="Fulton L."/>
            <person name="Fulton R."/>
            <person name="Garcia A.C."/>
            <person name="Gardiner A."/>
            <person name="Garfield D.A."/>
            <person name="Garvin B.E."/>
            <person name="Gibson G."/>
            <person name="Gilbert D."/>
            <person name="Gnerre S."/>
            <person name="Godfrey J."/>
            <person name="Good R."/>
            <person name="Gotea V."/>
            <person name="Gravely B."/>
            <person name="Greenberg A.J."/>
            <person name="Griffiths-Jones S."/>
            <person name="Gross S."/>
            <person name="Guigo R."/>
            <person name="Gustafson E.A."/>
            <person name="Haerty W."/>
            <person name="Hahn M.W."/>
            <person name="Halligan D.L."/>
            <person name="Halpern A.L."/>
            <person name="Halter G.M."/>
            <person name="Han M.V."/>
            <person name="Heger A."/>
            <person name="Hillier L."/>
            <person name="Hinrichs A.S."/>
            <person name="Holmes I."/>
            <person name="Hoskins R.A."/>
            <person name="Hubisz M.J."/>
            <person name="Hultmark D."/>
            <person name="Huntley M.A."/>
            <person name="Jaffe D.B."/>
            <person name="Jagadeeshan S."/>
            <person name="Jeck W.R."/>
            <person name="Johnson J."/>
            <person name="Jones C.D."/>
            <person name="Jordan W.C."/>
            <person name="Karpen G.H."/>
            <person name="Kataoka E."/>
            <person name="Keightley P.D."/>
            <person name="Kheradpour P."/>
            <person name="Kirkness E.F."/>
            <person name="Koerich L.B."/>
            <person name="Kristiansen K."/>
            <person name="Kudrna D."/>
            <person name="Kulathinal R.J."/>
            <person name="Kumar S."/>
            <person name="Kwok R."/>
            <person name="Lander E."/>
            <person name="Langley C.H."/>
            <person name="Lapoint R."/>
            <person name="Lazzaro B.P."/>
            <person name="Lee S.J."/>
            <person name="Levesque L."/>
            <person name="Li R."/>
            <person name="Lin C.F."/>
            <person name="Lin M.F."/>
            <person name="Lindblad-Toh K."/>
            <person name="Llopart A."/>
            <person name="Long M."/>
            <person name="Low L."/>
            <person name="Lozovsky E."/>
            <person name="Lu J."/>
            <person name="Luo M."/>
            <person name="Machado C.A."/>
            <person name="Makalowski W."/>
            <person name="Marzo M."/>
            <person name="Matsuda M."/>
            <person name="Matzkin L."/>
            <person name="McAllister B."/>
            <person name="McBride C.S."/>
            <person name="McKernan B."/>
            <person name="McKernan K."/>
            <person name="Mendez-Lago M."/>
            <person name="Minx P."/>
            <person name="Mollenhauer M.U."/>
            <person name="Montooth K."/>
            <person name="Mount S.M."/>
            <person name="Mu X."/>
            <person name="Myers E."/>
            <person name="Negre B."/>
            <person name="Newfeld S."/>
            <person name="Nielsen R."/>
            <person name="Noor M.A."/>
            <person name="O'Grady P."/>
            <person name="Pachter L."/>
            <person name="Papaceit M."/>
            <person name="Parisi M.J."/>
            <person name="Parisi M."/>
            <person name="Parts L."/>
            <person name="Pedersen J.S."/>
            <person name="Pesole G."/>
            <person name="Phillippy A.M."/>
            <person name="Ponting C.P."/>
            <person name="Pop M."/>
            <person name="Porcelli D."/>
            <person name="Powell J.R."/>
            <person name="Prohaska S."/>
            <person name="Pruitt K."/>
            <person name="Puig M."/>
            <person name="Quesneville H."/>
            <person name="Ram K.R."/>
            <person name="Rand D."/>
            <person name="Rasmussen M.D."/>
            <person name="Reed L.K."/>
            <person name="Reenan R."/>
            <person name="Reily A."/>
            <person name="Remington K.A."/>
            <person name="Rieger T.T."/>
            <person name="Ritchie M.G."/>
            <person name="Robin C."/>
            <person name="Rogers Y.H."/>
            <person name="Rohde C."/>
            <person name="Rozas J."/>
            <person name="Rubenfield M.J."/>
            <person name="Ruiz A."/>
            <person name="Russo S."/>
            <person name="Salzberg S.L."/>
            <person name="Sanchez-Gracia A."/>
            <person name="Saranga D.J."/>
            <person name="Sato H."/>
            <person name="Schaeffer S.W."/>
            <person name="Schatz M.C."/>
            <person name="Schlenke T."/>
            <person name="Schwartz R."/>
            <person name="Segarra C."/>
            <person name="Singh R.S."/>
            <person name="Sirot L."/>
            <person name="Sirota M."/>
            <person name="Sisneros N.B."/>
            <person name="Smith C.D."/>
            <person name="Smith T.F."/>
            <person name="Spieth J."/>
            <person name="Stage D.E."/>
            <person name="Stark A."/>
            <person name="Stephan W."/>
            <person name="Strausberg R.L."/>
            <person name="Strempel S."/>
            <person name="Sturgill D."/>
            <person name="Sutton G."/>
            <person name="Sutton G.G."/>
            <person name="Tao W."/>
            <person name="Teichmann S."/>
            <person name="Tobari Y.N."/>
            <person name="Tomimura Y."/>
            <person name="Tsolas J.M."/>
            <person name="Valente V.L."/>
            <person name="Venter E."/>
            <person name="Venter J.C."/>
            <person name="Vicario S."/>
            <person name="Vieira F.G."/>
            <person name="Vilella A.J."/>
            <person name="Villasante A."/>
            <person name="Walenz B."/>
            <person name="Wang J."/>
            <person name="Wasserman M."/>
            <person name="Watts T."/>
            <person name="Wilson D."/>
            <person name="Wilson R.K."/>
            <person name="Wing R.A."/>
            <person name="Wolfner M.F."/>
            <person name="Wong A."/>
            <person name="Wong G.K."/>
            <person name="Wu C.I."/>
            <person name="Wu G."/>
            <person name="Yamamoto D."/>
            <person name="Yang H.P."/>
            <person name="Yang S.P."/>
            <person name="Yorke J.A."/>
            <person name="Yoshida K."/>
            <person name="Zdobnov E."/>
            <person name="Zhang P."/>
            <person name="Zhang Y."/>
            <person name="Zimin A.V."/>
            <person name="Baldwin J."/>
            <person name="Abdouelleil A."/>
            <person name="Abdulkadir J."/>
            <person name="Abebe A."/>
            <person name="Abera B."/>
            <person name="Abreu J."/>
            <person name="Acer S.C."/>
            <person name="Aftuck L."/>
            <person name="Alexander A."/>
            <person name="An P."/>
            <person name="Anderson E."/>
            <person name="Anderson S."/>
            <person name="Arachi H."/>
            <person name="Azer M."/>
            <person name="Bachantsang P."/>
            <person name="Barry A."/>
            <person name="Bayul T."/>
            <person name="Berlin A."/>
            <person name="Bessette D."/>
            <person name="Bloom T."/>
            <person name="Blye J."/>
            <person name="Boguslavskiy L."/>
            <person name="Bonnet C."/>
            <person name="Boukhgalter B."/>
            <person name="Bourzgui I."/>
            <person name="Brown A."/>
            <person name="Cahill P."/>
            <person name="Channer S."/>
            <person name="Cheshatsang Y."/>
            <person name="Chuda L."/>
            <person name="Citroen M."/>
            <person name="Collymore A."/>
            <person name="Cooke P."/>
            <person name="Costello M."/>
            <person name="D'Aco K."/>
            <person name="Daza R."/>
            <person name="De Haan G."/>
            <person name="DeGray S."/>
            <person name="DeMaso C."/>
            <person name="Dhargay N."/>
            <person name="Dooley K."/>
            <person name="Dooley E."/>
            <person name="Doricent M."/>
            <person name="Dorje P."/>
            <person name="Dorjee K."/>
            <person name="Dupes A."/>
            <person name="Elong R."/>
            <person name="Falk J."/>
            <person name="Farina A."/>
            <person name="Faro S."/>
            <person name="Ferguson D."/>
            <person name="Fisher S."/>
            <person name="Foley C.D."/>
            <person name="Franke A."/>
            <person name="Friedrich D."/>
            <person name="Gadbois L."/>
            <person name="Gearin G."/>
            <person name="Gearin C.R."/>
            <person name="Giannoukos G."/>
            <person name="Goode T."/>
            <person name="Graham J."/>
            <person name="Grandbois E."/>
            <person name="Grewal S."/>
            <person name="Gyaltsen K."/>
            <person name="Hafez N."/>
            <person name="Hagos B."/>
            <person name="Hall J."/>
            <person name="Henson C."/>
            <person name="Hollinger A."/>
            <person name="Honan T."/>
            <person name="Huard M.D."/>
            <person name="Hughes L."/>
            <person name="Hurhula B."/>
            <person name="Husby M.E."/>
            <person name="Kamat A."/>
            <person name="Kanga B."/>
            <person name="Kashin S."/>
            <person name="Khazanovich D."/>
            <person name="Kisner P."/>
            <person name="Lance K."/>
            <person name="Lara M."/>
            <person name="Lee W."/>
            <person name="Lennon N."/>
            <person name="Letendre F."/>
            <person name="LeVine R."/>
            <person name="Lipovsky A."/>
            <person name="Liu X."/>
            <person name="Liu J."/>
            <person name="Liu S."/>
            <person name="Lokyitsang T."/>
            <person name="Lokyitsang Y."/>
            <person name="Lubonja R."/>
            <person name="Lui A."/>
            <person name="MacDonald P."/>
            <person name="Magnisalis V."/>
            <person name="Maru K."/>
            <person name="Matthews C."/>
            <person name="McCusker W."/>
            <person name="McDonough S."/>
            <person name="Mehta T."/>
            <person name="Meldrim J."/>
            <person name="Meneus L."/>
            <person name="Mihai O."/>
            <person name="Mihalev A."/>
            <person name="Mihova T."/>
            <person name="Mittelman R."/>
            <person name="Mlenga V."/>
            <person name="Montmayeur A."/>
            <person name="Mulrain L."/>
            <person name="Navidi A."/>
            <person name="Naylor J."/>
            <person name="Negash T."/>
            <person name="Nguyen T."/>
            <person name="Nguyen N."/>
            <person name="Nicol R."/>
            <person name="Norbu C."/>
            <person name="Norbu N."/>
            <person name="Novod N."/>
            <person name="O'Neill B."/>
            <person name="Osman S."/>
            <person name="Markiewicz E."/>
            <person name="Oyono O.L."/>
            <person name="Patti C."/>
            <person name="Phunkhang P."/>
            <person name="Pierre F."/>
            <person name="Priest M."/>
            <person name="Raghuraman S."/>
            <person name="Rege F."/>
            <person name="Reyes R."/>
            <person name="Rise C."/>
            <person name="Rogov P."/>
            <person name="Ross K."/>
            <person name="Ryan E."/>
            <person name="Settipalli S."/>
            <person name="Shea T."/>
            <person name="Sherpa N."/>
            <person name="Shi L."/>
            <person name="Shih D."/>
            <person name="Sparrow T."/>
            <person name="Spaulding J."/>
            <person name="Stalker J."/>
            <person name="Stange-Thomann N."/>
            <person name="Stavropoulos S."/>
            <person name="Stone C."/>
            <person name="Strader C."/>
            <person name="Tesfaye S."/>
            <person name="Thomson T."/>
            <person name="Thoulutsang Y."/>
            <person name="Thoulutsang D."/>
            <person name="Topham K."/>
            <person name="Topping I."/>
            <person name="Tsamla T."/>
            <person name="Vassiliev H."/>
            <person name="Vo A."/>
            <person name="Wangchuk T."/>
            <person name="Wangdi T."/>
            <person name="Weiand M."/>
            <person name="Wilkinson J."/>
            <person name="Wilson A."/>
            <person name="Yadav S."/>
            <person name="Young G."/>
            <person name="Yu Q."/>
            <person name="Zembek L."/>
            <person name="Zhong D."/>
            <person name="Zimmer A."/>
            <person name="Zwirko Z."/>
            <person name="Jaffe D.B."/>
            <person name="Alvarez P."/>
            <person name="Brockman W."/>
            <person name="Butler J."/>
            <person name="Chin C."/>
            <person name="Gnerre S."/>
            <person name="Grabherr M."/>
            <person name="Kleber M."/>
            <person name="Mauceli E."/>
            <person name="MacCallum I."/>
        </authorList>
    </citation>
    <scope>NUCLEOTIDE SEQUENCE [LARGE SCALE GENOMIC DNA]</scope>
    <source>
        <strain evidence="2 3">TSC#14021-0224.01</strain>
    </source>
</reference>